<dbReference type="InterPro" id="IPR027417">
    <property type="entry name" value="P-loop_NTPase"/>
</dbReference>
<evidence type="ECO:0000313" key="8">
    <source>
        <dbReference type="EMBL" id="SDJ08551.1"/>
    </source>
</evidence>
<evidence type="ECO:0000256" key="4">
    <source>
        <dbReference type="ARBA" id="ARBA00022741"/>
    </source>
</evidence>
<name>A0A1G8QV58_9CLOT</name>
<dbReference type="Pfam" id="PF00005">
    <property type="entry name" value="ABC_tran"/>
    <property type="match status" value="1"/>
</dbReference>
<evidence type="ECO:0000313" key="9">
    <source>
        <dbReference type="Proteomes" id="UP000183255"/>
    </source>
</evidence>
<dbReference type="AlphaFoldDB" id="A0A1G8QV58"/>
<evidence type="ECO:0000259" key="7">
    <source>
        <dbReference type="PROSITE" id="PS50893"/>
    </source>
</evidence>
<keyword evidence="6" id="KW-0472">Membrane</keyword>
<dbReference type="Proteomes" id="UP000183255">
    <property type="component" value="Unassembled WGS sequence"/>
</dbReference>
<keyword evidence="5 8" id="KW-0067">ATP-binding</keyword>
<dbReference type="GO" id="GO:0016887">
    <property type="term" value="F:ATP hydrolysis activity"/>
    <property type="evidence" value="ECO:0007669"/>
    <property type="project" value="InterPro"/>
</dbReference>
<accession>A0A1G8QV58</accession>
<evidence type="ECO:0000256" key="6">
    <source>
        <dbReference type="ARBA" id="ARBA00023136"/>
    </source>
</evidence>
<feature type="domain" description="ABC transporter" evidence="7">
    <location>
        <begin position="2"/>
        <end position="249"/>
    </location>
</feature>
<dbReference type="InterPro" id="IPR050166">
    <property type="entry name" value="ABC_transporter_ATP-bind"/>
</dbReference>
<evidence type="ECO:0000256" key="3">
    <source>
        <dbReference type="ARBA" id="ARBA00022475"/>
    </source>
</evidence>
<evidence type="ECO:0000256" key="2">
    <source>
        <dbReference type="ARBA" id="ARBA00022448"/>
    </source>
</evidence>
<dbReference type="InterPro" id="IPR003439">
    <property type="entry name" value="ABC_transporter-like_ATP-bd"/>
</dbReference>
<dbReference type="PANTHER" id="PTHR42788:SF7">
    <property type="entry name" value="NITRATE ABC TRANSPORTER ATP-BINDING PROTEIN"/>
    <property type="match status" value="1"/>
</dbReference>
<dbReference type="Gene3D" id="3.40.50.300">
    <property type="entry name" value="P-loop containing nucleotide triphosphate hydrolases"/>
    <property type="match status" value="1"/>
</dbReference>
<evidence type="ECO:0000256" key="5">
    <source>
        <dbReference type="ARBA" id="ARBA00022840"/>
    </source>
</evidence>
<dbReference type="PROSITE" id="PS50893">
    <property type="entry name" value="ABC_TRANSPORTER_2"/>
    <property type="match status" value="1"/>
</dbReference>
<dbReference type="EMBL" id="FNDZ01000007">
    <property type="protein sequence ID" value="SDJ08551.1"/>
    <property type="molecule type" value="Genomic_DNA"/>
</dbReference>
<reference evidence="8 9" key="1">
    <citation type="submission" date="2016-10" db="EMBL/GenBank/DDBJ databases">
        <authorList>
            <person name="de Groot N.N."/>
        </authorList>
    </citation>
    <scope>NUCLEOTIDE SEQUENCE [LARGE SCALE GENOMIC DNA]</scope>
    <source>
        <strain evidence="8 9">CGMCC 1.5058</strain>
    </source>
</reference>
<dbReference type="SUPFAM" id="SSF52540">
    <property type="entry name" value="P-loop containing nucleoside triphosphate hydrolases"/>
    <property type="match status" value="1"/>
</dbReference>
<proteinExistence type="predicted"/>
<dbReference type="SMART" id="SM00382">
    <property type="entry name" value="AAA"/>
    <property type="match status" value="1"/>
</dbReference>
<dbReference type="RefSeq" id="WP_031576995.1">
    <property type="nucleotide sequence ID" value="NZ_DAMAXS010000013.1"/>
</dbReference>
<dbReference type="GO" id="GO:0005886">
    <property type="term" value="C:plasma membrane"/>
    <property type="evidence" value="ECO:0007669"/>
    <property type="project" value="UniProtKB-SubCell"/>
</dbReference>
<sequence length="263" mass="28944">MLKLENLSKTFNPGTPIENTVLKNLSLQVQEKDFISLLGSNGAGKSTLLHLIAGTYESDDGLILLDGQDITYEKAHVRAKLLGRVHQDPRLSVSPSMTLLENLSLADAKGESFSLKKAVNMNRISYYKDQLASLGLGLESKLHTKIGLLSGGQRQAVALFMAVMKKPKLLLLDEHTAALDPRTSELIMKVTESLIQKEGITTLMVTHNMNHALAYGNRLVMMHEGEIVEDLSLEEKAALSSKDLIALFQKNAHSVEDRMVLQV</sequence>
<protein>
    <submittedName>
        <fullName evidence="8">Putative ABC transport system ATP-binding protein</fullName>
    </submittedName>
</protein>
<dbReference type="GO" id="GO:0005524">
    <property type="term" value="F:ATP binding"/>
    <property type="evidence" value="ECO:0007669"/>
    <property type="project" value="UniProtKB-KW"/>
</dbReference>
<evidence type="ECO:0000256" key="1">
    <source>
        <dbReference type="ARBA" id="ARBA00004202"/>
    </source>
</evidence>
<keyword evidence="4" id="KW-0547">Nucleotide-binding</keyword>
<organism evidence="8 9">
    <name type="scientific">Proteiniclasticum ruminis</name>
    <dbReference type="NCBI Taxonomy" id="398199"/>
    <lineage>
        <taxon>Bacteria</taxon>
        <taxon>Bacillati</taxon>
        <taxon>Bacillota</taxon>
        <taxon>Clostridia</taxon>
        <taxon>Eubacteriales</taxon>
        <taxon>Clostridiaceae</taxon>
        <taxon>Proteiniclasticum</taxon>
    </lineage>
</organism>
<keyword evidence="2" id="KW-0813">Transport</keyword>
<dbReference type="PANTHER" id="PTHR42788">
    <property type="entry name" value="TAURINE IMPORT ATP-BINDING PROTEIN-RELATED"/>
    <property type="match status" value="1"/>
</dbReference>
<comment type="subcellular location">
    <subcellularLocation>
        <location evidence="1">Cell membrane</location>
        <topology evidence="1">Peripheral membrane protein</topology>
    </subcellularLocation>
</comment>
<keyword evidence="3" id="KW-1003">Cell membrane</keyword>
<dbReference type="InterPro" id="IPR003593">
    <property type="entry name" value="AAA+_ATPase"/>
</dbReference>
<gene>
    <name evidence="8" type="ORF">SAMN05421804_10775</name>
</gene>